<evidence type="ECO:0000313" key="10">
    <source>
        <dbReference type="EMBL" id="PPQ74561.1"/>
    </source>
</evidence>
<accession>A0A409W7P4</accession>
<sequence length="585" mass="66814">MPRHTHRQRRAKELISQYMSYKHLKRELRKHHHSHKPSAEEEFEEITPEIILEQASGEIRESLASLPFDELPLDFILHDWTDWKSTTPSDTSNISLSTLSSISSLGNSDSMDTDGGSLDDDDDGGDIGLDIELDEIEKFFDEQPEMEPRDSETDVWIDEETLGTTSLSHHSFSRHIATSLIQLFSSRYLKSRKNAIRVASQMPDFLGKIKLHQPDVFRQDLRVSPNTFDALVQRLETDPVFSNSSSQDQMPVEHQVAIMLYRFGHSGNGVGLNKVARWSGYSKGTIVLATRRVLTAILRPSFLQDMISLPTQEEKEEAKEWVGMRAKCDAWRDGWCMVDGTLIPLHARPYWYGESYFDRKNDYSLNIQIINTPDLYIIDCGYGFTGSTHDATAWERTWIYAHHDEVFEDDEFIWADSAYPIQTWLVAPYKQPDSNIPQNEIFNTVLSSVRIKSENCIGFLKGRFQSLKGLRINIVNEKTHKYATYWILGSVAVHDFALRCEKQEKDQGLYHANRTEGMADPFVEFGPSHRDRDREREGRVSTEAGAASGARSVNLAAAKARREELKQCLFAANSSLTLSDLTYDN</sequence>
<dbReference type="InterPro" id="IPR045249">
    <property type="entry name" value="HARBI1-like"/>
</dbReference>
<protein>
    <recommendedName>
        <fullName evidence="9">DDE Tnp4 domain-containing protein</fullName>
    </recommendedName>
</protein>
<dbReference type="AlphaFoldDB" id="A0A409W7P4"/>
<comment type="caution">
    <text evidence="10">The sequence shown here is derived from an EMBL/GenBank/DDBJ whole genome shotgun (WGS) entry which is preliminary data.</text>
</comment>
<evidence type="ECO:0000259" key="9">
    <source>
        <dbReference type="Pfam" id="PF13359"/>
    </source>
</evidence>
<dbReference type="Pfam" id="PF13359">
    <property type="entry name" value="DDE_Tnp_4"/>
    <property type="match status" value="1"/>
</dbReference>
<feature type="compositionally biased region" description="Basic and acidic residues" evidence="8">
    <location>
        <begin position="527"/>
        <end position="540"/>
    </location>
</feature>
<dbReference type="PANTHER" id="PTHR22930">
    <property type="match status" value="1"/>
</dbReference>
<dbReference type="EMBL" id="NHTK01005744">
    <property type="protein sequence ID" value="PPQ74561.1"/>
    <property type="molecule type" value="Genomic_DNA"/>
</dbReference>
<dbReference type="STRING" id="181874.A0A409W7P4"/>
<evidence type="ECO:0000256" key="8">
    <source>
        <dbReference type="SAM" id="MobiDB-lite"/>
    </source>
</evidence>
<dbReference type="GO" id="GO:0004518">
    <property type="term" value="F:nuclease activity"/>
    <property type="evidence" value="ECO:0007669"/>
    <property type="project" value="UniProtKB-KW"/>
</dbReference>
<dbReference type="OrthoDB" id="2408877at2759"/>
<dbReference type="InterPro" id="IPR027806">
    <property type="entry name" value="HARBI1_dom"/>
</dbReference>
<dbReference type="InParanoid" id="A0A409W7P4"/>
<evidence type="ECO:0000256" key="7">
    <source>
        <dbReference type="ARBA" id="ARBA00023242"/>
    </source>
</evidence>
<organism evidence="10 11">
    <name type="scientific">Panaeolus cyanescens</name>
    <dbReference type="NCBI Taxonomy" id="181874"/>
    <lineage>
        <taxon>Eukaryota</taxon>
        <taxon>Fungi</taxon>
        <taxon>Dikarya</taxon>
        <taxon>Basidiomycota</taxon>
        <taxon>Agaricomycotina</taxon>
        <taxon>Agaricomycetes</taxon>
        <taxon>Agaricomycetidae</taxon>
        <taxon>Agaricales</taxon>
        <taxon>Agaricineae</taxon>
        <taxon>Galeropsidaceae</taxon>
        <taxon>Panaeolus</taxon>
    </lineage>
</organism>
<evidence type="ECO:0000256" key="2">
    <source>
        <dbReference type="ARBA" id="ARBA00004123"/>
    </source>
</evidence>
<name>A0A409W7P4_9AGAR</name>
<evidence type="ECO:0000256" key="4">
    <source>
        <dbReference type="ARBA" id="ARBA00022722"/>
    </source>
</evidence>
<dbReference type="GO" id="GO:0046872">
    <property type="term" value="F:metal ion binding"/>
    <property type="evidence" value="ECO:0007669"/>
    <property type="project" value="UniProtKB-KW"/>
</dbReference>
<keyword evidence="7" id="KW-0539">Nucleus</keyword>
<comment type="subcellular location">
    <subcellularLocation>
        <location evidence="2">Nucleus</location>
    </subcellularLocation>
</comment>
<dbReference type="Proteomes" id="UP000284842">
    <property type="component" value="Unassembled WGS sequence"/>
</dbReference>
<keyword evidence="6" id="KW-0378">Hydrolase</keyword>
<evidence type="ECO:0000256" key="6">
    <source>
        <dbReference type="ARBA" id="ARBA00022801"/>
    </source>
</evidence>
<evidence type="ECO:0000256" key="1">
    <source>
        <dbReference type="ARBA" id="ARBA00001968"/>
    </source>
</evidence>
<comment type="cofactor">
    <cofactor evidence="1">
        <name>a divalent metal cation</name>
        <dbReference type="ChEBI" id="CHEBI:60240"/>
    </cofactor>
</comment>
<evidence type="ECO:0000256" key="5">
    <source>
        <dbReference type="ARBA" id="ARBA00022723"/>
    </source>
</evidence>
<comment type="similarity">
    <text evidence="3">Belongs to the HARBI1 family.</text>
</comment>
<keyword evidence="5" id="KW-0479">Metal-binding</keyword>
<dbReference type="PANTHER" id="PTHR22930:SF85">
    <property type="entry name" value="GH03217P-RELATED"/>
    <property type="match status" value="1"/>
</dbReference>
<reference evidence="10 11" key="1">
    <citation type="journal article" date="2018" name="Evol. Lett.">
        <title>Horizontal gene cluster transfer increased hallucinogenic mushroom diversity.</title>
        <authorList>
            <person name="Reynolds H.T."/>
            <person name="Vijayakumar V."/>
            <person name="Gluck-Thaler E."/>
            <person name="Korotkin H.B."/>
            <person name="Matheny P.B."/>
            <person name="Slot J.C."/>
        </authorList>
    </citation>
    <scope>NUCLEOTIDE SEQUENCE [LARGE SCALE GENOMIC DNA]</scope>
    <source>
        <strain evidence="10 11">2629</strain>
    </source>
</reference>
<feature type="domain" description="DDE Tnp4" evidence="9">
    <location>
        <begin position="338"/>
        <end position="474"/>
    </location>
</feature>
<keyword evidence="4" id="KW-0540">Nuclease</keyword>
<feature type="region of interest" description="Disordered" evidence="8">
    <location>
        <begin position="520"/>
        <end position="546"/>
    </location>
</feature>
<gene>
    <name evidence="10" type="ORF">CVT24_004353</name>
</gene>
<proteinExistence type="inferred from homology"/>
<keyword evidence="11" id="KW-1185">Reference proteome</keyword>
<dbReference type="GO" id="GO:0005634">
    <property type="term" value="C:nucleus"/>
    <property type="evidence" value="ECO:0007669"/>
    <property type="project" value="UniProtKB-SubCell"/>
</dbReference>
<evidence type="ECO:0000256" key="3">
    <source>
        <dbReference type="ARBA" id="ARBA00006958"/>
    </source>
</evidence>
<evidence type="ECO:0000313" key="11">
    <source>
        <dbReference type="Proteomes" id="UP000284842"/>
    </source>
</evidence>
<dbReference type="GO" id="GO:0016787">
    <property type="term" value="F:hydrolase activity"/>
    <property type="evidence" value="ECO:0007669"/>
    <property type="project" value="UniProtKB-KW"/>
</dbReference>